<dbReference type="AlphaFoldDB" id="A0A1I5X961"/>
<evidence type="ECO:0000313" key="1">
    <source>
        <dbReference type="EMBL" id="SFQ28167.1"/>
    </source>
</evidence>
<dbReference type="InterPro" id="IPR046167">
    <property type="entry name" value="DUF6169"/>
</dbReference>
<gene>
    <name evidence="1" type="ORF">SAMN05444277_1085</name>
</gene>
<dbReference type="STRING" id="1465490.SAMN05444277_1085"/>
<evidence type="ECO:0000313" key="2">
    <source>
        <dbReference type="Proteomes" id="UP000199031"/>
    </source>
</evidence>
<dbReference type="Pfam" id="PF19666">
    <property type="entry name" value="DUF6169"/>
    <property type="match status" value="1"/>
</dbReference>
<proteinExistence type="predicted"/>
<name>A0A1I5X961_9BACT</name>
<dbReference type="Proteomes" id="UP000199031">
    <property type="component" value="Unassembled WGS sequence"/>
</dbReference>
<accession>A0A1I5X961</accession>
<dbReference type="OrthoDB" id="680170at2"/>
<reference evidence="1 2" key="1">
    <citation type="submission" date="2016-10" db="EMBL/GenBank/DDBJ databases">
        <authorList>
            <person name="de Groot N.N."/>
        </authorList>
    </citation>
    <scope>NUCLEOTIDE SEQUENCE [LARGE SCALE GENOMIC DNA]</scope>
    <source>
        <strain evidence="1 2">DSM 28286</strain>
    </source>
</reference>
<sequence>MNEAGYKFIKTAPNEYEFYTVFGAAYKVSFDAASMYFKTEHPVKDFIFSADIQLLYPGLYNHYDYVIGITIAEIFFHFFESDKRNIIFYICDPSDGKMAARNRKFDFLFRNFGNSNFKKLIVEINMKEIAVQADFIFEKNNVFAYDLPIIIDEAKDNLSK</sequence>
<protein>
    <submittedName>
        <fullName evidence="1">Uncharacterized protein</fullName>
    </submittedName>
</protein>
<dbReference type="RefSeq" id="WP_090659227.1">
    <property type="nucleotide sequence ID" value="NZ_FOXQ01000008.1"/>
</dbReference>
<keyword evidence="2" id="KW-1185">Reference proteome</keyword>
<organism evidence="1 2">
    <name type="scientific">Parafilimonas terrae</name>
    <dbReference type="NCBI Taxonomy" id="1465490"/>
    <lineage>
        <taxon>Bacteria</taxon>
        <taxon>Pseudomonadati</taxon>
        <taxon>Bacteroidota</taxon>
        <taxon>Chitinophagia</taxon>
        <taxon>Chitinophagales</taxon>
        <taxon>Chitinophagaceae</taxon>
        <taxon>Parafilimonas</taxon>
    </lineage>
</organism>
<dbReference type="EMBL" id="FOXQ01000008">
    <property type="protein sequence ID" value="SFQ28167.1"/>
    <property type="molecule type" value="Genomic_DNA"/>
</dbReference>